<dbReference type="GO" id="GO:0032267">
    <property type="term" value="F:tRNA(Ile)-lysidine synthase activity"/>
    <property type="evidence" value="ECO:0007669"/>
    <property type="project" value="UniProtKB-EC"/>
</dbReference>
<evidence type="ECO:0000259" key="9">
    <source>
        <dbReference type="SMART" id="SM00977"/>
    </source>
</evidence>
<comment type="catalytic activity">
    <reaction evidence="7 8">
        <text>cytidine(34) in tRNA(Ile2) + L-lysine + ATP = lysidine(34) in tRNA(Ile2) + AMP + diphosphate + H(+)</text>
        <dbReference type="Rhea" id="RHEA:43744"/>
        <dbReference type="Rhea" id="RHEA-COMP:10625"/>
        <dbReference type="Rhea" id="RHEA-COMP:10670"/>
        <dbReference type="ChEBI" id="CHEBI:15378"/>
        <dbReference type="ChEBI" id="CHEBI:30616"/>
        <dbReference type="ChEBI" id="CHEBI:32551"/>
        <dbReference type="ChEBI" id="CHEBI:33019"/>
        <dbReference type="ChEBI" id="CHEBI:82748"/>
        <dbReference type="ChEBI" id="CHEBI:83665"/>
        <dbReference type="ChEBI" id="CHEBI:456215"/>
        <dbReference type="EC" id="6.3.4.19"/>
    </reaction>
</comment>
<dbReference type="EC" id="6.3.4.19" evidence="8"/>
<dbReference type="Pfam" id="PF09179">
    <property type="entry name" value="TilS"/>
    <property type="match status" value="1"/>
</dbReference>
<dbReference type="RefSeq" id="WP_079722985.1">
    <property type="nucleotide sequence ID" value="NZ_BMCL01000003.1"/>
</dbReference>
<protein>
    <recommendedName>
        <fullName evidence="8">tRNA(Ile)-lysidine synthase</fullName>
        <ecNumber evidence="8">6.3.4.19</ecNumber>
    </recommendedName>
    <alternativeName>
        <fullName evidence="8">tRNA(Ile)-2-lysyl-cytidine synthase</fullName>
    </alternativeName>
    <alternativeName>
        <fullName evidence="8">tRNA(Ile)-lysidine synthetase</fullName>
    </alternativeName>
</protein>
<evidence type="ECO:0000256" key="5">
    <source>
        <dbReference type="ARBA" id="ARBA00022741"/>
    </source>
</evidence>
<keyword evidence="4 8" id="KW-0819">tRNA processing</keyword>
<dbReference type="InterPro" id="IPR012795">
    <property type="entry name" value="tRNA_Ile_lys_synt_N"/>
</dbReference>
<keyword evidence="2 8" id="KW-0963">Cytoplasm</keyword>
<organism evidence="10 11">
    <name type="scientific">Pseudoxanthomonas indica</name>
    <dbReference type="NCBI Taxonomy" id="428993"/>
    <lineage>
        <taxon>Bacteria</taxon>
        <taxon>Pseudomonadati</taxon>
        <taxon>Pseudomonadota</taxon>
        <taxon>Gammaproteobacteria</taxon>
        <taxon>Lysobacterales</taxon>
        <taxon>Lysobacteraceae</taxon>
        <taxon>Pseudoxanthomonas</taxon>
    </lineage>
</organism>
<dbReference type="Pfam" id="PF11734">
    <property type="entry name" value="TilS_C"/>
    <property type="match status" value="1"/>
</dbReference>
<accession>A0A1T5J8I3</accession>
<dbReference type="CDD" id="cd01992">
    <property type="entry name" value="TilS_N"/>
    <property type="match status" value="1"/>
</dbReference>
<dbReference type="PANTHER" id="PTHR43033">
    <property type="entry name" value="TRNA(ILE)-LYSIDINE SYNTHASE-RELATED"/>
    <property type="match status" value="1"/>
</dbReference>
<evidence type="ECO:0000256" key="8">
    <source>
        <dbReference type="HAMAP-Rule" id="MF_01161"/>
    </source>
</evidence>
<dbReference type="NCBIfam" id="TIGR02433">
    <property type="entry name" value="lysidine_TilS_C"/>
    <property type="match status" value="1"/>
</dbReference>
<sequence length="433" mass="48265">MLTLPPLPDAGAGPLLVAYSGGLDSSALLHALAHDPRWRARGLSAVHVHHGLQMAADEWTAHCQRQCGDWDVPLQVLQVQVARDSGMGVEAAARQARYAALATQLPTDGVLITAHHQDDQAETFLLRALRASGSEGLAAMSPWRRFQGGWHWRPLLATPRPELLAYARAHGLQWIEDASNADTDLDRNFLRHRVMPLLRERWPQADTAFARSAALSAESTRLLAQEDALALALVGTLDPQALSVPALLDLPRERRARVLRAWLASLDLPALPAQGVRHVEADLLIGASDGEAEFRWQGTVLRRWRDLLHVEREAAALPGDWQVSWDSHEIATLPTGDELALVSTEPWRHPIRITARQGGERLRLPGRGHTHALKKLLQEFAIPPWERRRLPLLWDADGELLAAGDLLLSARLDNWLREHAAELRWRRPRQESV</sequence>
<dbReference type="SUPFAM" id="SSF52402">
    <property type="entry name" value="Adenine nucleotide alpha hydrolases-like"/>
    <property type="match status" value="1"/>
</dbReference>
<keyword evidence="11" id="KW-1185">Reference proteome</keyword>
<keyword evidence="5 8" id="KW-0547">Nucleotide-binding</keyword>
<feature type="domain" description="Lysidine-tRNA(Ile) synthetase C-terminal" evidence="9">
    <location>
        <begin position="351"/>
        <end position="425"/>
    </location>
</feature>
<evidence type="ECO:0000256" key="1">
    <source>
        <dbReference type="ARBA" id="ARBA00004496"/>
    </source>
</evidence>
<evidence type="ECO:0000256" key="2">
    <source>
        <dbReference type="ARBA" id="ARBA00022490"/>
    </source>
</evidence>
<dbReference type="NCBIfam" id="TIGR02432">
    <property type="entry name" value="lysidine_TilS_N"/>
    <property type="match status" value="1"/>
</dbReference>
<comment type="domain">
    <text evidence="8">The N-terminal region contains the highly conserved SGGXDS motif, predicted to be a P-loop motif involved in ATP binding.</text>
</comment>
<dbReference type="GO" id="GO:0005524">
    <property type="term" value="F:ATP binding"/>
    <property type="evidence" value="ECO:0007669"/>
    <property type="project" value="UniProtKB-UniRule"/>
</dbReference>
<evidence type="ECO:0000256" key="4">
    <source>
        <dbReference type="ARBA" id="ARBA00022694"/>
    </source>
</evidence>
<reference evidence="10 11" key="1">
    <citation type="submission" date="2017-02" db="EMBL/GenBank/DDBJ databases">
        <authorList>
            <person name="Peterson S.W."/>
        </authorList>
    </citation>
    <scope>NUCLEOTIDE SEQUENCE [LARGE SCALE GENOMIC DNA]</scope>
    <source>
        <strain evidence="10 11">P15</strain>
    </source>
</reference>
<dbReference type="Proteomes" id="UP000190341">
    <property type="component" value="Unassembled WGS sequence"/>
</dbReference>
<name>A0A1T5J8I3_9GAMM</name>
<dbReference type="GO" id="GO:0006400">
    <property type="term" value="P:tRNA modification"/>
    <property type="evidence" value="ECO:0007669"/>
    <property type="project" value="UniProtKB-UniRule"/>
</dbReference>
<dbReference type="InterPro" id="IPR012094">
    <property type="entry name" value="tRNA_Ile_lys_synt"/>
</dbReference>
<comment type="function">
    <text evidence="8">Ligates lysine onto the cytidine present at position 34 of the AUA codon-specific tRNA(Ile) that contains the anticodon CAU, in an ATP-dependent manner. Cytidine is converted to lysidine, thus changing the amino acid specificity of the tRNA from methionine to isoleucine.</text>
</comment>
<dbReference type="InterPro" id="IPR012796">
    <property type="entry name" value="Lysidine-tRNA-synth_C"/>
</dbReference>
<evidence type="ECO:0000313" key="10">
    <source>
        <dbReference type="EMBL" id="SKC47654.1"/>
    </source>
</evidence>
<dbReference type="Pfam" id="PF01171">
    <property type="entry name" value="ATP_bind_3"/>
    <property type="match status" value="1"/>
</dbReference>
<dbReference type="SUPFAM" id="SSF56037">
    <property type="entry name" value="PheT/TilS domain"/>
    <property type="match status" value="1"/>
</dbReference>
<dbReference type="SMART" id="SM00977">
    <property type="entry name" value="TilS_C"/>
    <property type="match status" value="1"/>
</dbReference>
<dbReference type="Gene3D" id="3.40.50.620">
    <property type="entry name" value="HUPs"/>
    <property type="match status" value="1"/>
</dbReference>
<dbReference type="STRING" id="428993.SAMN06296058_0604"/>
<dbReference type="GO" id="GO:0005737">
    <property type="term" value="C:cytoplasm"/>
    <property type="evidence" value="ECO:0007669"/>
    <property type="project" value="UniProtKB-SubCell"/>
</dbReference>
<evidence type="ECO:0000256" key="3">
    <source>
        <dbReference type="ARBA" id="ARBA00022598"/>
    </source>
</evidence>
<dbReference type="Gene3D" id="1.20.59.20">
    <property type="match status" value="1"/>
</dbReference>
<comment type="subcellular location">
    <subcellularLocation>
        <location evidence="1 8">Cytoplasm</location>
    </subcellularLocation>
</comment>
<dbReference type="AlphaFoldDB" id="A0A1T5J8I3"/>
<gene>
    <name evidence="8" type="primary">tilS</name>
    <name evidence="10" type="ORF">SAMN06296058_0604</name>
</gene>
<dbReference type="InterPro" id="IPR011063">
    <property type="entry name" value="TilS/TtcA_N"/>
</dbReference>
<dbReference type="OrthoDB" id="9807403at2"/>
<dbReference type="HAMAP" id="MF_01161">
    <property type="entry name" value="tRNA_Ile_lys_synt"/>
    <property type="match status" value="1"/>
</dbReference>
<evidence type="ECO:0000256" key="7">
    <source>
        <dbReference type="ARBA" id="ARBA00048539"/>
    </source>
</evidence>
<evidence type="ECO:0000313" key="11">
    <source>
        <dbReference type="Proteomes" id="UP000190341"/>
    </source>
</evidence>
<dbReference type="SUPFAM" id="SSF82829">
    <property type="entry name" value="MesJ substrate recognition domain-like"/>
    <property type="match status" value="1"/>
</dbReference>
<feature type="binding site" evidence="8">
    <location>
        <begin position="20"/>
        <end position="25"/>
    </location>
    <ligand>
        <name>ATP</name>
        <dbReference type="ChEBI" id="CHEBI:30616"/>
    </ligand>
</feature>
<dbReference type="InterPro" id="IPR015262">
    <property type="entry name" value="tRNA_Ile_lys_synt_subst-bd"/>
</dbReference>
<evidence type="ECO:0000256" key="6">
    <source>
        <dbReference type="ARBA" id="ARBA00022840"/>
    </source>
</evidence>
<dbReference type="InterPro" id="IPR014729">
    <property type="entry name" value="Rossmann-like_a/b/a_fold"/>
</dbReference>
<keyword evidence="6 8" id="KW-0067">ATP-binding</keyword>
<dbReference type="EMBL" id="FUZV01000001">
    <property type="protein sequence ID" value="SKC47654.1"/>
    <property type="molecule type" value="Genomic_DNA"/>
</dbReference>
<dbReference type="PANTHER" id="PTHR43033:SF1">
    <property type="entry name" value="TRNA(ILE)-LYSIDINE SYNTHASE-RELATED"/>
    <property type="match status" value="1"/>
</dbReference>
<proteinExistence type="inferred from homology"/>
<keyword evidence="3 8" id="KW-0436">Ligase</keyword>
<comment type="similarity">
    <text evidence="8">Belongs to the tRNA(Ile)-lysidine synthase family.</text>
</comment>